<dbReference type="STRING" id="280699.M1VB67"/>
<dbReference type="HOGENOM" id="CLU_002893_1_1_1"/>
<dbReference type="GO" id="GO:0003676">
    <property type="term" value="F:nucleic acid binding"/>
    <property type="evidence" value="ECO:0007669"/>
    <property type="project" value="InterPro"/>
</dbReference>
<proteinExistence type="predicted"/>
<organism evidence="7 8">
    <name type="scientific">Cyanidioschyzon merolae (strain NIES-3377 / 10D)</name>
    <name type="common">Unicellular red alga</name>
    <dbReference type="NCBI Taxonomy" id="280699"/>
    <lineage>
        <taxon>Eukaryota</taxon>
        <taxon>Rhodophyta</taxon>
        <taxon>Bangiophyceae</taxon>
        <taxon>Cyanidiales</taxon>
        <taxon>Cyanidiaceae</taxon>
        <taxon>Cyanidioschyzon</taxon>
    </lineage>
</organism>
<feature type="region of interest" description="Disordered" evidence="3">
    <location>
        <begin position="1195"/>
        <end position="1214"/>
    </location>
</feature>
<dbReference type="Pfam" id="PF03178">
    <property type="entry name" value="CPSF_A"/>
    <property type="match status" value="1"/>
</dbReference>
<gene>
    <name evidence="7" type="ORF">CYME_CMR264C</name>
</gene>
<feature type="domain" description="RSE1/DDB1/CPSF1 first beta-propeller" evidence="5">
    <location>
        <begin position="48"/>
        <end position="490"/>
    </location>
</feature>
<dbReference type="InterPro" id="IPR050358">
    <property type="entry name" value="RSE1/DDB1/CFT1"/>
</dbReference>
<dbReference type="eggNOG" id="KOG1897">
    <property type="taxonomic scope" value="Eukaryota"/>
</dbReference>
<dbReference type="OrthoDB" id="433457at2759"/>
<evidence type="ECO:0000256" key="2">
    <source>
        <dbReference type="ARBA" id="ARBA00023242"/>
    </source>
</evidence>
<evidence type="ECO:0000259" key="4">
    <source>
        <dbReference type="Pfam" id="PF03178"/>
    </source>
</evidence>
<dbReference type="Gene3D" id="2.130.10.10">
    <property type="entry name" value="YVTN repeat-like/Quinoprotein amine dehydrogenase"/>
    <property type="match status" value="4"/>
</dbReference>
<evidence type="ECO:0000313" key="7">
    <source>
        <dbReference type="EMBL" id="BAM82484.1"/>
    </source>
</evidence>
<comment type="subcellular location">
    <subcellularLocation>
        <location evidence="1">Nucleus</location>
    </subcellularLocation>
</comment>
<evidence type="ECO:0000259" key="5">
    <source>
        <dbReference type="Pfam" id="PF10433"/>
    </source>
</evidence>
<dbReference type="PANTHER" id="PTHR10644">
    <property type="entry name" value="DNA REPAIR/RNA PROCESSING CPSF FAMILY"/>
    <property type="match status" value="1"/>
</dbReference>
<evidence type="ECO:0000313" key="8">
    <source>
        <dbReference type="Proteomes" id="UP000007014"/>
    </source>
</evidence>
<dbReference type="OMA" id="HQDFLMR"/>
<reference evidence="7 8" key="2">
    <citation type="journal article" date="2007" name="BMC Biol.">
        <title>A 100%-complete sequence reveals unusually simple genomic features in the hot-spring red alga Cyanidioschyzon merolae.</title>
        <authorList>
            <person name="Nozaki H."/>
            <person name="Takano H."/>
            <person name="Misumi O."/>
            <person name="Terasawa K."/>
            <person name="Matsuzaki M."/>
            <person name="Maruyama S."/>
            <person name="Nishida K."/>
            <person name="Yagisawa F."/>
            <person name="Yoshida Y."/>
            <person name="Fujiwara T."/>
            <person name="Takio S."/>
            <person name="Tamura K."/>
            <person name="Chung S.J."/>
            <person name="Nakamura S."/>
            <person name="Kuroiwa H."/>
            <person name="Tanaka K."/>
            <person name="Sato N."/>
            <person name="Kuroiwa T."/>
        </authorList>
    </citation>
    <scope>NUCLEOTIDE SEQUENCE [LARGE SCALE GENOMIC DNA]</scope>
    <source>
        <strain evidence="7 8">10D</strain>
    </source>
</reference>
<dbReference type="KEGG" id="cme:CYME_CMR264C"/>
<keyword evidence="2" id="KW-0539">Nucleus</keyword>
<dbReference type="InterPro" id="IPR058543">
    <property type="entry name" value="Beta-prop_RSE1/DDB1/CPSF1_2nd"/>
</dbReference>
<dbReference type="GO" id="GO:0005634">
    <property type="term" value="C:nucleus"/>
    <property type="evidence" value="ECO:0007669"/>
    <property type="project" value="UniProtKB-SubCell"/>
</dbReference>
<dbReference type="Gene3D" id="1.10.150.910">
    <property type="match status" value="1"/>
</dbReference>
<dbReference type="InterPro" id="IPR015943">
    <property type="entry name" value="WD40/YVTN_repeat-like_dom_sf"/>
</dbReference>
<feature type="compositionally biased region" description="Basic residues" evidence="3">
    <location>
        <begin position="149"/>
        <end position="158"/>
    </location>
</feature>
<dbReference type="EMBL" id="AP006500">
    <property type="protein sequence ID" value="BAM82484.1"/>
    <property type="molecule type" value="Genomic_DNA"/>
</dbReference>
<dbReference type="RefSeq" id="XP_005538520.1">
    <property type="nucleotide sequence ID" value="XM_005538463.1"/>
</dbReference>
<dbReference type="InterPro" id="IPR018846">
    <property type="entry name" value="Beta-prop_RSE1/DDB1/CPSF1_1st"/>
</dbReference>
<accession>M1VB67</accession>
<evidence type="ECO:0000259" key="6">
    <source>
        <dbReference type="Pfam" id="PF23726"/>
    </source>
</evidence>
<dbReference type="Pfam" id="PF23726">
    <property type="entry name" value="Beta-prop_RSE1_2nd"/>
    <property type="match status" value="1"/>
</dbReference>
<dbReference type="GeneID" id="16996822"/>
<feature type="region of interest" description="Disordered" evidence="3">
    <location>
        <begin position="135"/>
        <end position="162"/>
    </location>
</feature>
<dbReference type="InterPro" id="IPR004871">
    <property type="entry name" value="RSE1/DDB1/CPSF1_C"/>
</dbReference>
<sequence>MSTDSLEPVSVSESVAGAPAIEESAQLPLEESIGCGLYVVTAAQPSIVTHARVARFISPDQPSVLLVRLNRIEVYEVSTDSTKSHESALVAYANLPVFGRIAALEVLPGVGLCERATARGTRVASPVGALQPSERLSSLNLHGGTPRSGSKRARTSSRHKVEAPLKPVPETARTVQVLPSDAGDQSTDAVFILTERLDFAVIKYDTRLQGVATLVAGSLASKLGRRCPLGEFVALDPSARCLAVYAYDGLLKVVPGSLMGEAFEVRLDVVQVQSMEFLIGTEHPTLAIIHTDYLHNRHLVSYEILLGRQDVREGPIAQQYLDASAELIIPVPPAPNDSANDGACGGFVVACDTSLALHPGRSGVAKQVIHFHGGQFAPMRCFCPISGIGGSSKSASVEANRQDHFETGLEMLAAAGYHAHYLLGDRDGFLYVLSVGAEVGMRLECVCESSVASAIAYLGSDLVFVGSALGDSQLVRLLPSQTESPELVQTTLFATASASSHERRESRAERAECQLWFGQVVQCYTNIGPIQDLLVTGDDSFSDGHIITCSGVSRMGSLRIIRNGIGFVEHAAVELDGIKALFTLPSLTSPEWDEFLVVSFTAETRVLRLAAHDELVEVESLAVDEATILAMRLPAEQLALWVTASYVGLVDLTLLERPAVAWTPPSSEQITNAVFDELHKLVLVSTSNAQLYVLQQRKTSLVPVGSQTLPAEVACIHAAYGIVALGTWAESRIRLFRLHEDTGNRWELECIRESALPSTSVPRSVLLTYLDDHGGLMADHGGRAHLCLLVAVGDGRLFAFNVSQPDAKRSGPEPEDLSKCELQLQHPRQLRLGSRPAALNNLQLHGMRYVFAACGRASVIHAHHGTLFCGNVNLRDVTRAVRFHTKGFPDSIAVATEQGLALGGIEHIQQLHIRRHDLREQPRRIAHLRGYICLLTVSIVFGEERHHVRLLNDETLETITSHDLAMNEHGLSLVAIPERDVFVVGTAYVLPSEMEPSRGRILVFSREELLLLNELYTPGAVYTMSALADPSDRTCRFPASAARFLAAGVNNVVILYDWGQSGHGDDYELREVARHLGHVLVLRLEARGDQLLVGDLMKSLCVLQLVLPEGETSDGASPCLKAVAWDYETAWITACAFLNEDTYLAADNSYNLLSLQRNPHETRSEFRHALNRAGAFHLGDLVNVFRRGKLVTEASGNEEAGTGNGHSTIDTESTRDVARASTGTTTADNVSRQTLLFATTAGAIGIIVPLDPAQHRMLSRVEKALRSLTDHPAEAGAADNGHERVRRSPLTSIRLGVEGFAHADWRTPLSERALNSLHSMTCFDLPRRGFVDGDLVERFRELEPTEMEFVAAQVGASIEHIKLLVDDLARLH</sequence>
<evidence type="ECO:0000256" key="1">
    <source>
        <dbReference type="ARBA" id="ARBA00004123"/>
    </source>
</evidence>
<dbReference type="Pfam" id="PF10433">
    <property type="entry name" value="Beta-prop_RSE1_1st"/>
    <property type="match status" value="1"/>
</dbReference>
<protein>
    <submittedName>
        <fullName evidence="7">UV-damaged DNA binding protein</fullName>
    </submittedName>
</protein>
<evidence type="ECO:0000256" key="3">
    <source>
        <dbReference type="SAM" id="MobiDB-lite"/>
    </source>
</evidence>
<dbReference type="Proteomes" id="UP000007014">
    <property type="component" value="Chromosome 18"/>
</dbReference>
<reference evidence="7 8" key="1">
    <citation type="journal article" date="2004" name="Nature">
        <title>Genome sequence of the ultrasmall unicellular red alga Cyanidioschyzon merolae 10D.</title>
        <authorList>
            <person name="Matsuzaki M."/>
            <person name="Misumi O."/>
            <person name="Shin-i T."/>
            <person name="Maruyama S."/>
            <person name="Takahara M."/>
            <person name="Miyagishima S."/>
            <person name="Mori T."/>
            <person name="Nishida K."/>
            <person name="Yagisawa F."/>
            <person name="Nishida K."/>
            <person name="Yoshida Y."/>
            <person name="Nishimura Y."/>
            <person name="Nakao S."/>
            <person name="Kobayashi T."/>
            <person name="Momoyama Y."/>
            <person name="Higashiyama T."/>
            <person name="Minoda A."/>
            <person name="Sano M."/>
            <person name="Nomoto H."/>
            <person name="Oishi K."/>
            <person name="Hayashi H."/>
            <person name="Ohta F."/>
            <person name="Nishizaka S."/>
            <person name="Haga S."/>
            <person name="Miura S."/>
            <person name="Morishita T."/>
            <person name="Kabeya Y."/>
            <person name="Terasawa K."/>
            <person name="Suzuki Y."/>
            <person name="Ishii Y."/>
            <person name="Asakawa S."/>
            <person name="Takano H."/>
            <person name="Ohta N."/>
            <person name="Kuroiwa H."/>
            <person name="Tanaka K."/>
            <person name="Shimizu N."/>
            <person name="Sugano S."/>
            <person name="Sato N."/>
            <person name="Nozaki H."/>
            <person name="Ogasawara N."/>
            <person name="Kohara Y."/>
            <person name="Kuroiwa T."/>
        </authorList>
    </citation>
    <scope>NUCLEOTIDE SEQUENCE [LARGE SCALE GENOMIC DNA]</scope>
    <source>
        <strain evidence="7 8">10D</strain>
    </source>
</reference>
<name>M1VB67_CYAM1</name>
<keyword evidence="8" id="KW-1185">Reference proteome</keyword>
<dbReference type="Gramene" id="CMR264CT">
    <property type="protein sequence ID" value="CMR264CT"/>
    <property type="gene ID" value="CMR264C"/>
</dbReference>
<feature type="domain" description="RSE1/DDB1/CPSF1 second beta-propeller" evidence="6">
    <location>
        <begin position="569"/>
        <end position="901"/>
    </location>
</feature>
<feature type="domain" description="RSE1/DDB1/CPSF1 C-terminal" evidence="4">
    <location>
        <begin position="946"/>
        <end position="1340"/>
    </location>
</feature>